<evidence type="ECO:0000313" key="1">
    <source>
        <dbReference type="EMBL" id="QDT72258.1"/>
    </source>
</evidence>
<gene>
    <name evidence="1" type="ORF">I41_14300</name>
</gene>
<dbReference type="Proteomes" id="UP000317909">
    <property type="component" value="Chromosome"/>
</dbReference>
<dbReference type="KEGG" id="llh:I41_14300"/>
<accession>A0A517TV74</accession>
<protein>
    <submittedName>
        <fullName evidence="1">Uncharacterized protein</fullName>
    </submittedName>
</protein>
<organism evidence="1 2">
    <name type="scientific">Lacipirellula limnantheis</name>
    <dbReference type="NCBI Taxonomy" id="2528024"/>
    <lineage>
        <taxon>Bacteria</taxon>
        <taxon>Pseudomonadati</taxon>
        <taxon>Planctomycetota</taxon>
        <taxon>Planctomycetia</taxon>
        <taxon>Pirellulales</taxon>
        <taxon>Lacipirellulaceae</taxon>
        <taxon>Lacipirellula</taxon>
    </lineage>
</organism>
<reference evidence="1 2" key="1">
    <citation type="submission" date="2019-02" db="EMBL/GenBank/DDBJ databases">
        <title>Deep-cultivation of Planctomycetes and their phenomic and genomic characterization uncovers novel biology.</title>
        <authorList>
            <person name="Wiegand S."/>
            <person name="Jogler M."/>
            <person name="Boedeker C."/>
            <person name="Pinto D."/>
            <person name="Vollmers J."/>
            <person name="Rivas-Marin E."/>
            <person name="Kohn T."/>
            <person name="Peeters S.H."/>
            <person name="Heuer A."/>
            <person name="Rast P."/>
            <person name="Oberbeckmann S."/>
            <person name="Bunk B."/>
            <person name="Jeske O."/>
            <person name="Meyerdierks A."/>
            <person name="Storesund J.E."/>
            <person name="Kallscheuer N."/>
            <person name="Luecker S."/>
            <person name="Lage O.M."/>
            <person name="Pohl T."/>
            <person name="Merkel B.J."/>
            <person name="Hornburger P."/>
            <person name="Mueller R.-W."/>
            <person name="Bruemmer F."/>
            <person name="Labrenz M."/>
            <person name="Spormann A.M."/>
            <person name="Op den Camp H."/>
            <person name="Overmann J."/>
            <person name="Amann R."/>
            <person name="Jetten M.S.M."/>
            <person name="Mascher T."/>
            <person name="Medema M.H."/>
            <person name="Devos D.P."/>
            <person name="Kaster A.-K."/>
            <person name="Ovreas L."/>
            <person name="Rohde M."/>
            <person name="Galperin M.Y."/>
            <person name="Jogler C."/>
        </authorList>
    </citation>
    <scope>NUCLEOTIDE SEQUENCE [LARGE SCALE GENOMIC DNA]</scope>
    <source>
        <strain evidence="1 2">I41</strain>
    </source>
</reference>
<proteinExistence type="predicted"/>
<name>A0A517TV74_9BACT</name>
<sequence length="125" mass="13922">MHQRLFGGGIKLSGRSDLEAPVRGVPFPALQTLSPLAGLWELTRRGTRGIPLATCLRSFGAGSRVQYPARVSNSRRFAFRHFVRVIGFAGDFRGRRRFAGSDDHLLQQLATMAAERDEGDDYRDC</sequence>
<evidence type="ECO:0000313" key="2">
    <source>
        <dbReference type="Proteomes" id="UP000317909"/>
    </source>
</evidence>
<dbReference type="EMBL" id="CP036339">
    <property type="protein sequence ID" value="QDT72258.1"/>
    <property type="molecule type" value="Genomic_DNA"/>
</dbReference>
<keyword evidence="2" id="KW-1185">Reference proteome</keyword>
<dbReference type="AlphaFoldDB" id="A0A517TV74"/>